<evidence type="ECO:0000256" key="2">
    <source>
        <dbReference type="ARBA" id="ARBA00022692"/>
    </source>
</evidence>
<evidence type="ECO:0000256" key="1">
    <source>
        <dbReference type="ARBA" id="ARBA00004141"/>
    </source>
</evidence>
<dbReference type="PANTHER" id="PTHR12665">
    <property type="entry name" value="ORMDL PROTEINS"/>
    <property type="match status" value="1"/>
</dbReference>
<proteinExistence type="predicted"/>
<keyword evidence="3 5" id="KW-1133">Transmembrane helix</keyword>
<keyword evidence="7" id="KW-1185">Reference proteome</keyword>
<keyword evidence="2 5" id="KW-0812">Transmembrane</keyword>
<protein>
    <submittedName>
        <fullName evidence="6">Uncharacterized protein</fullName>
    </submittedName>
</protein>
<evidence type="ECO:0000256" key="3">
    <source>
        <dbReference type="ARBA" id="ARBA00022989"/>
    </source>
</evidence>
<feature type="transmembrane region" description="Helical" evidence="5">
    <location>
        <begin position="44"/>
        <end position="62"/>
    </location>
</feature>
<gene>
    <name evidence="6" type="ORF">CONCODRAFT_8221</name>
</gene>
<dbReference type="STRING" id="796925.A0A137P2W9"/>
<evidence type="ECO:0000313" key="7">
    <source>
        <dbReference type="Proteomes" id="UP000070444"/>
    </source>
</evidence>
<sequence>MTNSLLNLALGLVVRKQCEPVDIKDSEVDNVLLSNFSIFTDRDIVLLNLAFVTILKIIFFPFNSTKSSWLFTNLTYNMLTLSLFHFNFGKLFNIDRDSTLDHLTIWEQLVQTKQFNYSILSLTLTPVIMFLLSLKFSNYERNEYWLLVALVVVGLAQKLKCMDRVRLFGVYLI</sequence>
<evidence type="ECO:0000256" key="5">
    <source>
        <dbReference type="SAM" id="Phobius"/>
    </source>
</evidence>
<keyword evidence="4 5" id="KW-0472">Membrane</keyword>
<name>A0A137P2W9_CONC2</name>
<dbReference type="EMBL" id="KQ964537">
    <property type="protein sequence ID" value="KXN69363.1"/>
    <property type="molecule type" value="Genomic_DNA"/>
</dbReference>
<reference evidence="6 7" key="1">
    <citation type="journal article" date="2015" name="Genome Biol. Evol.">
        <title>Phylogenomic analyses indicate that early fungi evolved digesting cell walls of algal ancestors of land plants.</title>
        <authorList>
            <person name="Chang Y."/>
            <person name="Wang S."/>
            <person name="Sekimoto S."/>
            <person name="Aerts A.L."/>
            <person name="Choi C."/>
            <person name="Clum A."/>
            <person name="LaButti K.M."/>
            <person name="Lindquist E.A."/>
            <person name="Yee Ngan C."/>
            <person name="Ohm R.A."/>
            <person name="Salamov A.A."/>
            <person name="Grigoriev I.V."/>
            <person name="Spatafora J.W."/>
            <person name="Berbee M.L."/>
        </authorList>
    </citation>
    <scope>NUCLEOTIDE SEQUENCE [LARGE SCALE GENOMIC DNA]</scope>
    <source>
        <strain evidence="6 7">NRRL 28638</strain>
    </source>
</reference>
<comment type="subcellular location">
    <subcellularLocation>
        <location evidence="1">Membrane</location>
        <topology evidence="1">Multi-pass membrane protein</topology>
    </subcellularLocation>
</comment>
<accession>A0A137P2W9</accession>
<organism evidence="6 7">
    <name type="scientific">Conidiobolus coronatus (strain ATCC 28846 / CBS 209.66 / NRRL 28638)</name>
    <name type="common">Delacroixia coronata</name>
    <dbReference type="NCBI Taxonomy" id="796925"/>
    <lineage>
        <taxon>Eukaryota</taxon>
        <taxon>Fungi</taxon>
        <taxon>Fungi incertae sedis</taxon>
        <taxon>Zoopagomycota</taxon>
        <taxon>Entomophthoromycotina</taxon>
        <taxon>Entomophthoromycetes</taxon>
        <taxon>Entomophthorales</taxon>
        <taxon>Ancylistaceae</taxon>
        <taxon>Conidiobolus</taxon>
    </lineage>
</organism>
<feature type="transmembrane region" description="Helical" evidence="5">
    <location>
        <begin position="74"/>
        <end position="94"/>
    </location>
</feature>
<dbReference type="InterPro" id="IPR007203">
    <property type="entry name" value="ORMDL"/>
</dbReference>
<dbReference type="OrthoDB" id="1932233at2759"/>
<evidence type="ECO:0000313" key="6">
    <source>
        <dbReference type="EMBL" id="KXN69363.1"/>
    </source>
</evidence>
<feature type="transmembrane region" description="Helical" evidence="5">
    <location>
        <begin position="144"/>
        <end position="159"/>
    </location>
</feature>
<feature type="transmembrane region" description="Helical" evidence="5">
    <location>
        <begin position="114"/>
        <end position="132"/>
    </location>
</feature>
<dbReference type="Pfam" id="PF04061">
    <property type="entry name" value="ORMDL"/>
    <property type="match status" value="1"/>
</dbReference>
<dbReference type="GO" id="GO:0005789">
    <property type="term" value="C:endoplasmic reticulum membrane"/>
    <property type="evidence" value="ECO:0007669"/>
    <property type="project" value="InterPro"/>
</dbReference>
<dbReference type="AlphaFoldDB" id="A0A137P2W9"/>
<evidence type="ECO:0000256" key="4">
    <source>
        <dbReference type="ARBA" id="ARBA00023136"/>
    </source>
</evidence>
<dbReference type="Proteomes" id="UP000070444">
    <property type="component" value="Unassembled WGS sequence"/>
</dbReference>